<feature type="chain" id="PRO_5045740890" evidence="2">
    <location>
        <begin position="21"/>
        <end position="1137"/>
    </location>
</feature>
<keyword evidence="5" id="KW-1185">Reference proteome</keyword>
<dbReference type="Gene3D" id="2.60.120.380">
    <property type="match status" value="2"/>
</dbReference>
<keyword evidence="1 2" id="KW-0732">Signal</keyword>
<evidence type="ECO:0000313" key="5">
    <source>
        <dbReference type="Proteomes" id="UP001238523"/>
    </source>
</evidence>
<evidence type="ECO:0000259" key="3">
    <source>
        <dbReference type="Pfam" id="PF18962"/>
    </source>
</evidence>
<reference evidence="4 5" key="1">
    <citation type="submission" date="2023-04" db="EMBL/GenBank/DDBJ databases">
        <title>Taxonomic identification of the Arctic strain Aequorivita sp. nov. and transcriptomic analysis in response to temperature stress.</title>
        <authorList>
            <person name="Liu W."/>
            <person name="Cong B."/>
            <person name="Lin J."/>
        </authorList>
    </citation>
    <scope>NUCLEOTIDE SEQUENCE [LARGE SCALE GENOMIC DNA]</scope>
    <source>
        <strain evidence="4 5">Ant34-E75</strain>
    </source>
</reference>
<dbReference type="NCBIfam" id="NF038128">
    <property type="entry name" value="choice_anch_J"/>
    <property type="match status" value="1"/>
</dbReference>
<dbReference type="InterPro" id="IPR026444">
    <property type="entry name" value="Secre_tail"/>
</dbReference>
<proteinExistence type="predicted"/>
<protein>
    <submittedName>
        <fullName evidence="4">Choice-of-anchor J domain-containing protein</fullName>
    </submittedName>
</protein>
<feature type="domain" description="Secretion system C-terminal sorting" evidence="3">
    <location>
        <begin position="1068"/>
        <end position="1133"/>
    </location>
</feature>
<name>A0ABY8KT17_9FLAO</name>
<gene>
    <name evidence="4" type="ORF">QCQ61_15410</name>
</gene>
<organism evidence="4 5">
    <name type="scientific">Aequorivita marisscotiae</name>
    <dbReference type="NCBI Taxonomy" id="3040348"/>
    <lineage>
        <taxon>Bacteria</taxon>
        <taxon>Pseudomonadati</taxon>
        <taxon>Bacteroidota</taxon>
        <taxon>Flavobacteriia</taxon>
        <taxon>Flavobacteriales</taxon>
        <taxon>Flavobacteriaceae</taxon>
        <taxon>Aequorivita</taxon>
    </lineage>
</organism>
<dbReference type="Gene3D" id="2.60.120.200">
    <property type="match status" value="1"/>
</dbReference>
<evidence type="ECO:0000313" key="4">
    <source>
        <dbReference type="EMBL" id="WGF92580.1"/>
    </source>
</evidence>
<evidence type="ECO:0000256" key="1">
    <source>
        <dbReference type="ARBA" id="ARBA00022729"/>
    </source>
</evidence>
<dbReference type="Proteomes" id="UP001238523">
    <property type="component" value="Chromosome"/>
</dbReference>
<dbReference type="Pfam" id="PF18962">
    <property type="entry name" value="Por_Secre_tail"/>
    <property type="match status" value="1"/>
</dbReference>
<feature type="signal peptide" evidence="2">
    <location>
        <begin position="1"/>
        <end position="20"/>
    </location>
</feature>
<dbReference type="NCBIfam" id="TIGR04183">
    <property type="entry name" value="Por_Secre_tail"/>
    <property type="match status" value="1"/>
</dbReference>
<sequence>MKKITMLVFVLFGIITTMEAQFIQQNATVYGSRIPVVENMQQPTTVLQNLVQSATYDPQSGYYFEQRVLNNQSVGQRGPQAILLDEGFDDITTLPGAGFSFVNASDAVGLTDWFQGNETVFPAQSGAPTAYIGANFNNTAGSVINNFMITPMLNLENGDEIIFWTRVPTGSGFPDRLEVRIDPTGANTDPTGPADVGSYTELLLEINPTLTTGGYPEVWTQFTVPITGLTGATDTRVAFRYWVTDAGPAGSNSDYIGIDTLTIEEGTGGGGGVCGTPILEVNQDIDDACMANISQGGLAQSYIALEAQSAGAGIKFRDPSTGLDVDLSLWDGLPNAGGTMLASGTTQTDGTNWADVYWDPVVDLTVGNTYYIVIEGDITLPCVAGSLVDPYPDGNVFANPNYDPFPAYDYTFRTYSCDSGGGGNNWTVTVEDTVNFGDEVSWELRDNLGAVILSGGPYGAPPYSDTQMVTTSNEPLEFYIEAIGTFGDNTPTYTVSCSGNVIITGTVVGGTDNTFPGLVCGGGGGCPIVSDCNLIDATPDDATSPNIWDRPFADGTCCSGLGPVSYDVYGPFTVDVTGLYTVDSDQDGGAWDGYIFLYETCFDPLDQTTNFVAGDDDGPGGLGTSQILDVTLTAGTEYYLITTGFSAGDFGDFENTITGAGTVSCGGPVLTYDDCAGAIALSCGDSVVGETLTATDSGGNSAPDVFYKFTGTGTPQLVTISLCGGGTDYDSALRIFDDCDLLNELAFNDDSCGLQSEVSFASDGTSTYYIMVEGFGSSSGNFSLDVSCQDPLPNDDCGGAIAMTCGETVTGSTVGATTDTGAPACGPAITSPGVWYSFNDNSGLPGDITVSLCNGTDFDSKLSIYSGDCSALVCVDGNDDSCGLQSEVTFASDGNTQYYILVHSFGGATGNYTLDVTCMPTPPPNDMIANSIDVDEIGFPYTDPAVAMPAATTENGNPQGCDLTGANGVWYNFVSAGDGQANAMIVTPGGASSVTFYTAPDENATETDLVLVPQNTNQCVPGTSASIYTLAGQAYYVFVLNTGAITDIKIDGTNLGVSDNTIAGFSYYPNPTKGVLNLQSVENIDHVSLYNLLGQLVVDNRVDATSSQIDISGLSTGTYLMKVTVNGETGTYKVLKD</sequence>
<accession>A0ABY8KT17</accession>
<dbReference type="RefSeq" id="WP_279448631.1">
    <property type="nucleotide sequence ID" value="NZ_CP122379.1"/>
</dbReference>
<evidence type="ECO:0000256" key="2">
    <source>
        <dbReference type="SAM" id="SignalP"/>
    </source>
</evidence>
<dbReference type="EMBL" id="CP122379">
    <property type="protein sequence ID" value="WGF92580.1"/>
    <property type="molecule type" value="Genomic_DNA"/>
</dbReference>